<dbReference type="RefSeq" id="WP_111593869.1">
    <property type="nucleotide sequence ID" value="NZ_QLMA01000007.1"/>
</dbReference>
<dbReference type="OrthoDB" id="5464673at2"/>
<feature type="chain" id="PRO_5016286336" evidence="1">
    <location>
        <begin position="24"/>
        <end position="741"/>
    </location>
</feature>
<dbReference type="EMBL" id="QLMA01000007">
    <property type="protein sequence ID" value="RAJ77259.1"/>
    <property type="molecule type" value="Genomic_DNA"/>
</dbReference>
<gene>
    <name evidence="2" type="ORF">CLV59_10724</name>
</gene>
<evidence type="ECO:0000313" key="2">
    <source>
        <dbReference type="EMBL" id="RAJ77259.1"/>
    </source>
</evidence>
<dbReference type="Pfam" id="PF14903">
    <property type="entry name" value="WG_beta_rep"/>
    <property type="match status" value="5"/>
</dbReference>
<evidence type="ECO:0000256" key="1">
    <source>
        <dbReference type="SAM" id="SignalP"/>
    </source>
</evidence>
<protein>
    <submittedName>
        <fullName evidence="2">WG repeat protein</fullName>
    </submittedName>
</protein>
<name>A0A327VT95_9BACT</name>
<keyword evidence="3" id="KW-1185">Reference proteome</keyword>
<keyword evidence="1" id="KW-0732">Signal</keyword>
<reference evidence="2 3" key="1">
    <citation type="submission" date="2018-06" db="EMBL/GenBank/DDBJ databases">
        <title>Genomic Encyclopedia of Archaeal and Bacterial Type Strains, Phase II (KMG-II): from individual species to whole genera.</title>
        <authorList>
            <person name="Goeker M."/>
        </authorList>
    </citation>
    <scope>NUCLEOTIDE SEQUENCE [LARGE SCALE GENOMIC DNA]</scope>
    <source>
        <strain evidence="2 3">DSM 29821</strain>
    </source>
</reference>
<dbReference type="Proteomes" id="UP000249819">
    <property type="component" value="Unassembled WGS sequence"/>
</dbReference>
<dbReference type="PANTHER" id="PTHR37841">
    <property type="entry name" value="GLR2918 PROTEIN"/>
    <property type="match status" value="1"/>
</dbReference>
<sequence>MIRSLIKLTLTPLFILFFSTTHAQIDQIRIGQSAVKVHTLVLGEVENHNKNYGPKDHSRMSADMKSSNRDITEVILYYKKSVESAADSNLNYCQRYFMADGSLSFKQKEYEQVTAAQLVSMYDRSNIYRKVGRCYFTNDYKYYTRIFAAPNGHAIAEYRKTMTANLTADELKLLQKQLPAIKAAEQEVYDESMEESDSDNDGIRLSTRIEIGQSAAQIQSLISFTTKEYNKISIYRNEASYCKSDVQYQYGKIAAVTQCYQNAYLADFQQLTNYCKQYRMVNNRLADIVTQYGNMSLGQLKWHYQRTSFDDIIGDLYFTDDYEHYTKIYLSDGLPTTVYRKTILSELPANIRTTVSTRLTTMRTQIRKREMAAYIKSFKAEDAGRKIREKILLGCKPFSEGLAAVAIASAKDRPDYRDYLWGYLNENGDYAIRPQFAYTTSFHDGIAFVIRYGDKNKYECINKAGEIIFDTTFYKFRPFSEGIAVVGDGYYYTFIDKTGKRITAETYQEVGDFKGGLARVQKHGLWGYIDKTGKEVIPPQFDRAMDFEDGIAIAYQQDHDSFIYLDKTGAIVKTVQASKGGYQDYGINGKMIPFRFVNNFSIVKEGGRYGFIRSFRKYLIGPIFDSVANFSEGLARVKRNGYWGFLDTTGHMVLNKGIMKQNQLASDSAFQSVTDFSEGFSVVRVNAMYGYLAKDGKWLIPPVLEEALPFSDGKALILNTKERKGWNFIDKTGKIVYEDFM</sequence>
<evidence type="ECO:0000313" key="3">
    <source>
        <dbReference type="Proteomes" id="UP000249819"/>
    </source>
</evidence>
<dbReference type="SUPFAM" id="SSF69360">
    <property type="entry name" value="Cell wall binding repeat"/>
    <property type="match status" value="2"/>
</dbReference>
<organism evidence="2 3">
    <name type="scientific">Chitinophaga dinghuensis</name>
    <dbReference type="NCBI Taxonomy" id="1539050"/>
    <lineage>
        <taxon>Bacteria</taxon>
        <taxon>Pseudomonadati</taxon>
        <taxon>Bacteroidota</taxon>
        <taxon>Chitinophagia</taxon>
        <taxon>Chitinophagales</taxon>
        <taxon>Chitinophagaceae</taxon>
        <taxon>Chitinophaga</taxon>
    </lineage>
</organism>
<dbReference type="PANTHER" id="PTHR37841:SF1">
    <property type="entry name" value="DUF3298 DOMAIN-CONTAINING PROTEIN"/>
    <property type="match status" value="1"/>
</dbReference>
<dbReference type="InterPro" id="IPR032774">
    <property type="entry name" value="WG_beta_rep"/>
</dbReference>
<comment type="caution">
    <text evidence="2">The sequence shown here is derived from an EMBL/GenBank/DDBJ whole genome shotgun (WGS) entry which is preliminary data.</text>
</comment>
<feature type="signal peptide" evidence="1">
    <location>
        <begin position="1"/>
        <end position="23"/>
    </location>
</feature>
<proteinExistence type="predicted"/>
<dbReference type="AlphaFoldDB" id="A0A327VT95"/>
<accession>A0A327VT95</accession>